<keyword evidence="1" id="KW-0812">Transmembrane</keyword>
<dbReference type="HOGENOM" id="CLU_3086264_0_0_6"/>
<name>A0A077QIR8_XENBV</name>
<gene>
    <name evidence="2" type="ORF">XBI1_1890001</name>
</gene>
<reference evidence="2" key="1">
    <citation type="submission" date="2013-07" db="EMBL/GenBank/DDBJ databases">
        <title>Sub-species coevolution in mutualistic symbiosis.</title>
        <authorList>
            <person name="Murfin K."/>
            <person name="Klassen J."/>
            <person name="Lee M."/>
            <person name="Forst S."/>
            <person name="Stock P."/>
            <person name="Goodrich-Blair H."/>
        </authorList>
    </citation>
    <scope>NUCLEOTIDE SEQUENCE [LARGE SCALE GENOMIC DNA]</scope>
    <source>
        <strain evidence="2">Intermedium</strain>
    </source>
</reference>
<comment type="caution">
    <text evidence="2">The sequence shown here is derived from an EMBL/GenBank/DDBJ whole genome shotgun (WGS) entry which is preliminary data.</text>
</comment>
<sequence length="52" mass="6284">MFYPNSLKLWFREYAPEFLPNFVTDIIFAIPIVFAVIYIPLLLIDYLEKTRK</sequence>
<dbReference type="AlphaFoldDB" id="A0A077QIR8"/>
<feature type="transmembrane region" description="Helical" evidence="1">
    <location>
        <begin position="26"/>
        <end position="47"/>
    </location>
</feature>
<dbReference type="Proteomes" id="UP000028480">
    <property type="component" value="Unassembled WGS sequence"/>
</dbReference>
<keyword evidence="1" id="KW-0472">Membrane</keyword>
<organism evidence="2">
    <name type="scientific">Xenorhabdus bovienii str. Intermedium</name>
    <dbReference type="NCBI Taxonomy" id="1379677"/>
    <lineage>
        <taxon>Bacteria</taxon>
        <taxon>Pseudomonadati</taxon>
        <taxon>Pseudomonadota</taxon>
        <taxon>Gammaproteobacteria</taxon>
        <taxon>Enterobacterales</taxon>
        <taxon>Morganellaceae</taxon>
        <taxon>Xenorhabdus</taxon>
    </lineage>
</organism>
<accession>A0A077QIR8</accession>
<proteinExistence type="predicted"/>
<evidence type="ECO:0000313" key="2">
    <source>
        <dbReference type="EMBL" id="CDH32241.1"/>
    </source>
</evidence>
<evidence type="ECO:0000256" key="1">
    <source>
        <dbReference type="SAM" id="Phobius"/>
    </source>
</evidence>
<dbReference type="EMBL" id="CBTB010000100">
    <property type="protein sequence ID" value="CDH32241.1"/>
    <property type="molecule type" value="Genomic_DNA"/>
</dbReference>
<keyword evidence="1" id="KW-1133">Transmembrane helix</keyword>
<protein>
    <submittedName>
        <fullName evidence="2">Uncharacterized protein</fullName>
    </submittedName>
</protein>